<dbReference type="InterPro" id="IPR000306">
    <property type="entry name" value="Znf_FYVE"/>
</dbReference>
<dbReference type="SMART" id="SM00064">
    <property type="entry name" value="FYVE"/>
    <property type="match status" value="1"/>
</dbReference>
<dbReference type="SUPFAM" id="SSF55961">
    <property type="entry name" value="Bet v1-like"/>
    <property type="match status" value="1"/>
</dbReference>
<dbReference type="GeneID" id="20078822"/>
<dbReference type="InterPro" id="IPR052727">
    <property type="entry name" value="Rab4/Rab5_effector"/>
</dbReference>
<evidence type="ECO:0000259" key="6">
    <source>
        <dbReference type="PROSITE" id="PS50178"/>
    </source>
</evidence>
<gene>
    <name evidence="7" type="ORF">H310_01772</name>
</gene>
<dbReference type="PANTHER" id="PTHR13510">
    <property type="entry name" value="FYVE-FINGER-CONTAINING RAB5 EFFECTOR PROTEIN RABENOSYN-5-RELATED"/>
    <property type="match status" value="1"/>
</dbReference>
<evidence type="ECO:0000256" key="1">
    <source>
        <dbReference type="ARBA" id="ARBA00022723"/>
    </source>
</evidence>
<dbReference type="AlphaFoldDB" id="A0A024UND3"/>
<dbReference type="InterPro" id="IPR013083">
    <property type="entry name" value="Znf_RING/FYVE/PHD"/>
</dbReference>
<dbReference type="PANTHER" id="PTHR13510:SF44">
    <property type="entry name" value="RABENOSYN-5"/>
    <property type="match status" value="1"/>
</dbReference>
<dbReference type="InterPro" id="IPR017455">
    <property type="entry name" value="Znf_FYVE-rel"/>
</dbReference>
<dbReference type="PROSITE" id="PS50178">
    <property type="entry name" value="ZF_FYVE"/>
    <property type="match status" value="1"/>
</dbReference>
<accession>A0A024UND3</accession>
<sequence>MSPFHLRLAWVRPRFYSEAEFDIQTSCTNEWVFFIWCQDRRRRCVCVYAAPRCCIVKSGGMKVKVPLPDGFFITPPLSENLRHEYIRQGQRSLIDFVEKTRLRGGPIQWTLDHTHHNVTVYRGKDMTLPSGHRTVYLNMTEVQATLDEAASIMSAGADGRRDYCATYHKDHVVDLKTLYPLAVPTPSHPHNSIAIKWRAVSINTPLIKLRDMVFMEYCDDFTIDGIQGFGRCMTSIDMGSIVPDLQKSLGMVRSHLWVGGDIFLDHRDRDGYLTVLRMYQQDAKGALKPWLVDRFAKHRMSQCMASLDRNFRRERVLAFLSTCLPQHDMIPTSARSHCALCMAKFNHIFRKSHCRKCGDVVCTKCNPLWDVDVHDPSCHDNDQTVPWQRRHPSAQRMVRMCIACTSLPSCRGLLHSMKTSRTATSDDEAVLSQDKRRGNSRNTPSSQSTTRRQQDRRHPVQTAPPPTGFQIKRSARAQSNGSDFPYVLTAADVGRRWQEGGPLESPRETSNASSASVILLHDLDDDASPGQLRLLLDHLKTLEVDRRDEPHDDNDTDKPIYLVDDAEVGCQDCPGTTPEPIVWC</sequence>
<dbReference type="InterPro" id="IPR023393">
    <property type="entry name" value="START-like_dom_sf"/>
</dbReference>
<evidence type="ECO:0000256" key="4">
    <source>
        <dbReference type="PROSITE-ProRule" id="PRU00091"/>
    </source>
</evidence>
<organism evidence="7">
    <name type="scientific">Aphanomyces invadans</name>
    <dbReference type="NCBI Taxonomy" id="157072"/>
    <lineage>
        <taxon>Eukaryota</taxon>
        <taxon>Sar</taxon>
        <taxon>Stramenopiles</taxon>
        <taxon>Oomycota</taxon>
        <taxon>Saprolegniomycetes</taxon>
        <taxon>Saprolegniales</taxon>
        <taxon>Verrucalvaceae</taxon>
        <taxon>Aphanomyces</taxon>
    </lineage>
</organism>
<dbReference type="Gene3D" id="3.30.40.10">
    <property type="entry name" value="Zinc/RING finger domain, C3HC4 (zinc finger)"/>
    <property type="match status" value="1"/>
</dbReference>
<evidence type="ECO:0000313" key="7">
    <source>
        <dbReference type="EMBL" id="ETW07143.1"/>
    </source>
</evidence>
<keyword evidence="3" id="KW-0862">Zinc</keyword>
<dbReference type="GO" id="GO:0008270">
    <property type="term" value="F:zinc ion binding"/>
    <property type="evidence" value="ECO:0007669"/>
    <property type="project" value="UniProtKB-KW"/>
</dbReference>
<evidence type="ECO:0000256" key="5">
    <source>
        <dbReference type="SAM" id="MobiDB-lite"/>
    </source>
</evidence>
<evidence type="ECO:0000256" key="2">
    <source>
        <dbReference type="ARBA" id="ARBA00022771"/>
    </source>
</evidence>
<dbReference type="Pfam" id="PF01363">
    <property type="entry name" value="FYVE"/>
    <property type="match status" value="1"/>
</dbReference>
<reference evidence="7" key="1">
    <citation type="submission" date="2013-12" db="EMBL/GenBank/DDBJ databases">
        <title>The Genome Sequence of Aphanomyces invadans NJM9701.</title>
        <authorList>
            <consortium name="The Broad Institute Genomics Platform"/>
            <person name="Russ C."/>
            <person name="Tyler B."/>
            <person name="van West P."/>
            <person name="Dieguez-Uribeondo J."/>
            <person name="Young S.K."/>
            <person name="Zeng Q."/>
            <person name="Gargeya S."/>
            <person name="Fitzgerald M."/>
            <person name="Abouelleil A."/>
            <person name="Alvarado L."/>
            <person name="Chapman S.B."/>
            <person name="Gainer-Dewar J."/>
            <person name="Goldberg J."/>
            <person name="Griggs A."/>
            <person name="Gujja S."/>
            <person name="Hansen M."/>
            <person name="Howarth C."/>
            <person name="Imamovic A."/>
            <person name="Ireland A."/>
            <person name="Larimer J."/>
            <person name="McCowan C."/>
            <person name="Murphy C."/>
            <person name="Pearson M."/>
            <person name="Poon T.W."/>
            <person name="Priest M."/>
            <person name="Roberts A."/>
            <person name="Saif S."/>
            <person name="Shea T."/>
            <person name="Sykes S."/>
            <person name="Wortman J."/>
            <person name="Nusbaum C."/>
            <person name="Birren B."/>
        </authorList>
    </citation>
    <scope>NUCLEOTIDE SEQUENCE [LARGE SCALE GENOMIC DNA]</scope>
    <source>
        <strain evidence="7">NJM9701</strain>
    </source>
</reference>
<dbReference type="OrthoDB" id="59047at2759"/>
<dbReference type="Gene3D" id="3.30.530.20">
    <property type="match status" value="1"/>
</dbReference>
<feature type="region of interest" description="Disordered" evidence="5">
    <location>
        <begin position="418"/>
        <end position="470"/>
    </location>
</feature>
<dbReference type="VEuPathDB" id="FungiDB:H310_01772"/>
<dbReference type="SUPFAM" id="SSF57903">
    <property type="entry name" value="FYVE/PHD zinc finger"/>
    <property type="match status" value="1"/>
</dbReference>
<evidence type="ECO:0000256" key="3">
    <source>
        <dbReference type="ARBA" id="ARBA00022833"/>
    </source>
</evidence>
<dbReference type="InterPro" id="IPR011011">
    <property type="entry name" value="Znf_FYVE_PHD"/>
</dbReference>
<keyword evidence="1" id="KW-0479">Metal-binding</keyword>
<dbReference type="EMBL" id="KI913954">
    <property type="protein sequence ID" value="ETW07143.1"/>
    <property type="molecule type" value="Genomic_DNA"/>
</dbReference>
<name>A0A024UND3_9STRA</name>
<keyword evidence="2 4" id="KW-0863">Zinc-finger</keyword>
<protein>
    <recommendedName>
        <fullName evidence="6">FYVE-type domain-containing protein</fullName>
    </recommendedName>
</protein>
<feature type="domain" description="FYVE-type" evidence="6">
    <location>
        <begin position="332"/>
        <end position="409"/>
    </location>
</feature>
<feature type="compositionally biased region" description="Low complexity" evidence="5">
    <location>
        <begin position="440"/>
        <end position="451"/>
    </location>
</feature>
<dbReference type="RefSeq" id="XP_008863236.1">
    <property type="nucleotide sequence ID" value="XM_008865014.1"/>
</dbReference>
<proteinExistence type="predicted"/>